<comment type="caution">
    <text evidence="2">The sequence shown here is derived from an EMBL/GenBank/DDBJ whole genome shotgun (WGS) entry which is preliminary data.</text>
</comment>
<dbReference type="AlphaFoldDB" id="A0A1G2R6C6"/>
<dbReference type="EMBL" id="MHTX01000017">
    <property type="protein sequence ID" value="OHA68396.1"/>
    <property type="molecule type" value="Genomic_DNA"/>
</dbReference>
<protein>
    <submittedName>
        <fullName evidence="2">Uncharacterized protein</fullName>
    </submittedName>
</protein>
<accession>A0A1G2R6C6</accession>
<feature type="transmembrane region" description="Helical" evidence="1">
    <location>
        <begin position="61"/>
        <end position="85"/>
    </location>
</feature>
<keyword evidence="1" id="KW-0812">Transmembrane</keyword>
<keyword evidence="1" id="KW-0472">Membrane</keyword>
<evidence type="ECO:0000313" key="2">
    <source>
        <dbReference type="EMBL" id="OHA68396.1"/>
    </source>
</evidence>
<evidence type="ECO:0000313" key="3">
    <source>
        <dbReference type="Proteomes" id="UP000179258"/>
    </source>
</evidence>
<evidence type="ECO:0000256" key="1">
    <source>
        <dbReference type="SAM" id="Phobius"/>
    </source>
</evidence>
<dbReference type="Proteomes" id="UP000179258">
    <property type="component" value="Unassembled WGS sequence"/>
</dbReference>
<sequence length="94" mass="9850">MVKILGLADCMAGAIFFANVLRADIPITMMLFFALYLIIKGGIFILNSFDAGSALDVAGGIILILLIFFSMPSAVLISFGAFLMLKGGASLLSA</sequence>
<name>A0A1G2R6C6_9BACT</name>
<gene>
    <name evidence="2" type="ORF">A3D59_04490</name>
</gene>
<keyword evidence="1" id="KW-1133">Transmembrane helix</keyword>
<organism evidence="2 3">
    <name type="scientific">Candidatus Wildermuthbacteria bacterium RIFCSPHIGHO2_02_FULL_47_17</name>
    <dbReference type="NCBI Taxonomy" id="1802452"/>
    <lineage>
        <taxon>Bacteria</taxon>
        <taxon>Candidatus Wildermuthiibacteriota</taxon>
    </lineage>
</organism>
<feature type="transmembrane region" description="Helical" evidence="1">
    <location>
        <begin position="32"/>
        <end position="49"/>
    </location>
</feature>
<proteinExistence type="predicted"/>
<reference evidence="2 3" key="1">
    <citation type="journal article" date="2016" name="Nat. Commun.">
        <title>Thousands of microbial genomes shed light on interconnected biogeochemical processes in an aquifer system.</title>
        <authorList>
            <person name="Anantharaman K."/>
            <person name="Brown C.T."/>
            <person name="Hug L.A."/>
            <person name="Sharon I."/>
            <person name="Castelle C.J."/>
            <person name="Probst A.J."/>
            <person name="Thomas B.C."/>
            <person name="Singh A."/>
            <person name="Wilkins M.J."/>
            <person name="Karaoz U."/>
            <person name="Brodie E.L."/>
            <person name="Williams K.H."/>
            <person name="Hubbard S.S."/>
            <person name="Banfield J.F."/>
        </authorList>
    </citation>
    <scope>NUCLEOTIDE SEQUENCE [LARGE SCALE GENOMIC DNA]</scope>
</reference>